<dbReference type="AlphaFoldDB" id="F8D4N9"/>
<dbReference type="GO" id="GO:0006813">
    <property type="term" value="P:potassium ion transport"/>
    <property type="evidence" value="ECO:0007669"/>
    <property type="project" value="InterPro"/>
</dbReference>
<keyword evidence="1" id="KW-0175">Coiled coil</keyword>
<dbReference type="InterPro" id="IPR036721">
    <property type="entry name" value="RCK_C_sf"/>
</dbReference>
<proteinExistence type="predicted"/>
<dbReference type="RefSeq" id="WP_013879265.1">
    <property type="nucleotide sequence ID" value="NC_015666.1"/>
</dbReference>
<dbReference type="OrthoDB" id="85913at2157"/>
<feature type="domain" description="RCK C-terminal" evidence="2">
    <location>
        <begin position="115"/>
        <end position="201"/>
    </location>
</feature>
<dbReference type="Gene3D" id="1.20.58.220">
    <property type="entry name" value="Phosphate transport system protein phou homolog 2, domain 2"/>
    <property type="match status" value="2"/>
</dbReference>
<dbReference type="PANTHER" id="PTHR30445:SF8">
    <property type="entry name" value="K(+)_H(+) ANTIPORTER SUBUNIT KHTT"/>
    <property type="match status" value="1"/>
</dbReference>
<evidence type="ECO:0000313" key="4">
    <source>
        <dbReference type="Proteomes" id="UP000006794"/>
    </source>
</evidence>
<dbReference type="InterPro" id="IPR050144">
    <property type="entry name" value="AAE_transporter"/>
</dbReference>
<name>F8D4N9_HALXS</name>
<evidence type="ECO:0000256" key="1">
    <source>
        <dbReference type="SAM" id="Coils"/>
    </source>
</evidence>
<dbReference type="GO" id="GO:0008324">
    <property type="term" value="F:monoatomic cation transmembrane transporter activity"/>
    <property type="evidence" value="ECO:0007669"/>
    <property type="project" value="InterPro"/>
</dbReference>
<dbReference type="STRING" id="797210.Halxa_1744"/>
<sequence length="402" mass="43032">MDPLEGETSSAPIEYEPVNVKDVLVEMKDTAELLIDLSYSAVLHSSEDIATEVLRLEERMDVLEMRARMGLMMATRSPDDAEQLAPVLGIVGAADDISDAAGDIAKVVLEDIGLPEAMRAALPEAVETLVRGVVDPDSVYVDRTLADIDLESETGVRVIALRRGDDWLLNPGPETAVRANDVALLRGPELAIGDVCETMTGTEYERPSADVPDIPDLERAVDTIVHMKNLSELAVDLAYSAVLFDSEALAEEVRNLEVEVDALESRFEAWTLRAAADASDPVALRGLIHLGSATEVISDAAIDISEGVLRDIDVHPVVQMAVEESDEIIVRVAVDEGSDLDGTDIVAGVPDTESTMSIIAIRRPEDGWLLVGDADVEIQGGDVLISKGTRTAAAAFEELATA</sequence>
<feature type="domain" description="RCK C-terminal" evidence="2">
    <location>
        <begin position="315"/>
        <end position="402"/>
    </location>
</feature>
<dbReference type="eggNOG" id="arCOG01963">
    <property type="taxonomic scope" value="Archaea"/>
</dbReference>
<dbReference type="Gene3D" id="3.30.70.1450">
    <property type="entry name" value="Regulator of K+ conductance, C-terminal domain"/>
    <property type="match status" value="2"/>
</dbReference>
<dbReference type="InterPro" id="IPR038078">
    <property type="entry name" value="PhoU-like_sf"/>
</dbReference>
<gene>
    <name evidence="3" type="ordered locus">Halxa_1744</name>
</gene>
<dbReference type="PANTHER" id="PTHR30445">
    <property type="entry name" value="K(+)_H(+) ANTIPORTER SUBUNIT KHTT"/>
    <property type="match status" value="1"/>
</dbReference>
<dbReference type="SUPFAM" id="SSF109755">
    <property type="entry name" value="PhoU-like"/>
    <property type="match status" value="2"/>
</dbReference>
<dbReference type="HOGENOM" id="CLU_057266_0_0_2"/>
<feature type="coiled-coil region" evidence="1">
    <location>
        <begin position="246"/>
        <end position="273"/>
    </location>
</feature>
<dbReference type="InterPro" id="IPR026022">
    <property type="entry name" value="PhoU_dom"/>
</dbReference>
<protein>
    <submittedName>
        <fullName evidence="3">TrkA-C domain protein</fullName>
    </submittedName>
</protein>
<evidence type="ECO:0000259" key="2">
    <source>
        <dbReference type="PROSITE" id="PS51202"/>
    </source>
</evidence>
<reference evidence="3 4" key="1">
    <citation type="journal article" date="2012" name="Stand. Genomic Sci.">
        <title>Complete genome sequence of Halopiger xanaduensis type strain (SH-6(T)).</title>
        <authorList>
            <person name="Anderson I."/>
            <person name="Tindall B.J."/>
            <person name="Rohde M."/>
            <person name="Lucas S."/>
            <person name="Han J."/>
            <person name="Lapidus A."/>
            <person name="Cheng J.F."/>
            <person name="Goodwin L."/>
            <person name="Pitluck S."/>
            <person name="Peters L."/>
            <person name="Pati A."/>
            <person name="Mikhailova N."/>
            <person name="Pagani I."/>
            <person name="Teshima H."/>
            <person name="Han C."/>
            <person name="Tapia R."/>
            <person name="Land M."/>
            <person name="Woyke T."/>
            <person name="Klenk H.P."/>
            <person name="Kyrpides N."/>
            <person name="Ivanova N."/>
        </authorList>
    </citation>
    <scope>NUCLEOTIDE SEQUENCE [LARGE SCALE GENOMIC DNA]</scope>
    <source>
        <strain evidence="4">DSM 18323 / JCM 14033 / SH-6</strain>
    </source>
</reference>
<organism evidence="3 4">
    <name type="scientific">Halopiger xanaduensis (strain DSM 18323 / JCM 14033 / SH-6)</name>
    <dbReference type="NCBI Taxonomy" id="797210"/>
    <lineage>
        <taxon>Archaea</taxon>
        <taxon>Methanobacteriati</taxon>
        <taxon>Methanobacteriota</taxon>
        <taxon>Stenosarchaea group</taxon>
        <taxon>Halobacteria</taxon>
        <taxon>Halobacteriales</taxon>
        <taxon>Natrialbaceae</taxon>
        <taxon>Halopiger</taxon>
    </lineage>
</organism>
<dbReference type="KEGG" id="hxa:Halxa_1744"/>
<dbReference type="Pfam" id="PF01895">
    <property type="entry name" value="PhoU"/>
    <property type="match status" value="2"/>
</dbReference>
<keyword evidence="4" id="KW-1185">Reference proteome</keyword>
<dbReference type="GeneID" id="10796709"/>
<dbReference type="PROSITE" id="PS51202">
    <property type="entry name" value="RCK_C"/>
    <property type="match status" value="2"/>
</dbReference>
<dbReference type="EMBL" id="CP002839">
    <property type="protein sequence ID" value="AEH36372.1"/>
    <property type="molecule type" value="Genomic_DNA"/>
</dbReference>
<accession>F8D4N9</accession>
<dbReference type="InterPro" id="IPR006037">
    <property type="entry name" value="RCK_C"/>
</dbReference>
<dbReference type="Pfam" id="PF02080">
    <property type="entry name" value="TrkA_C"/>
    <property type="match status" value="2"/>
</dbReference>
<dbReference type="SUPFAM" id="SSF116726">
    <property type="entry name" value="TrkA C-terminal domain-like"/>
    <property type="match status" value="2"/>
</dbReference>
<evidence type="ECO:0000313" key="3">
    <source>
        <dbReference type="EMBL" id="AEH36372.1"/>
    </source>
</evidence>
<dbReference type="Proteomes" id="UP000006794">
    <property type="component" value="Chromosome"/>
</dbReference>